<keyword evidence="3" id="KW-1185">Reference proteome</keyword>
<dbReference type="OrthoDB" id="5653345at2"/>
<sequence length="4179" mass="475079">MTTMNASLFAHIENDANLSGTFNLEGHYFVNTVKYLHDYLRELQRTEKVPAAYLQMLRQLSNLAATEEQIQRLQITSGVDAKFNLSDKIEKLAESITKSLAGLTEGESILLPGGWINKDGGHGMVYQFTRTNDGGYDFTVFNAGSGIENHEKKSSLDKELYNPTKTWHFPKPESAKENEELVFFIARLLKTRVKSLPEHKQRPFSGKRLYKETLASISYIRGMEVPAKKIPEHAYTAGQLSGTCAQRCLHQMLKINSASSRDYERFIFKFKQHALFDYANLCLDKRTEPYTASVRDQINLAIENNLKILNSPGLFDEAEIQFHLGKFAEIKDKLERTAYTKPPPQVVIDDPIPNLSINNTNKVAVAPSLTQPSYDKPPKPIDFGTGKNFLQNLERFVKEINLIKDPALQYYHLEKLLTTLPTETSDPFYQELKYLNEYEAFGNHIDKIQELLHSLQEKWLKGAQTPALQVMTLCTATIQMNIEDTIARTKKLPSFKPFIETTLHTLLGNKARNPFYATNHPILDKKFKDLEKRFQTSPTMTHAHFFNYFKELLATEATLTEELTLAYDKKYGTETSELHENIRKNGLKALCILSENLKSNSLSAKFTPLIAKVKAHLAYEIKLRAVINPFFEQKLDRSDLQFIMSKDQFLLYSPLYASFLPWQALSTAITQNKYALEDSPARDALMADVSEKSFQTPLKVKSANAIQLSPVKPIADQEDTPAVTQADIVARDYFHLRSKPSLQIPLTLDYFTRNIAKLSKEADQRYVEANLFQPGLLLEACKTAIFLPQFDEFLKTGFRFYNKEGQFTRESLFFVHLNYKVSRYLAMTGANDGAVHLQALHELLVKQLALPNTQEVTYVLQQRLFLTLLTRIELGEQSEELFASAFEAFFYIQSHANPFILEDLTHRMEVEKAIAQFQTLIMQQSPALIRNTLRETLAKNPSTQDLKLVEDAFPIYTLLDREGKKIKANTLLGKLFEGGLARSGVPFTLQKHPLIKHLGLDNIQECLMSEDGKYLVLEHETNKVYLYYANDQLTVQKVWKIRGREEIYELEPMTDDHLAKHANSTLQPINANLPEVLIDGSMDFWRPIKHLDSTSGLLVKNNVPVYSSRGTQFFALDKDQQETSFSLGQLNKQARALINAFESNRFIVIQKNPMGHTIVKLLRYDLILEMKPNESYFVHQATGEQLIESSPIHASVAGMVLASKDNSGTVHSRYLVPVARFYATEQGVEQSDFYPAIHDTQGIIAKARLEEEWKRKPPLQKPQWDYENSEKYISLRIQGGEPIADTVADALYLAYIYLATHQPEKSWKILEDCNTRLGGLTGDPAELQYIRWICKDLPHCLPAMSKKATKKTPPYVACQLKAMSLACDFLLQDRKFNLVEPQAANTANSTYARLEHRDLENFQKQLPSIIYKKFTRLQAMRRHMPHNYVLSIIERKRLLDYYHHTQEHQPRGTLGYEWLNLSLDLILQEKEALLARSKSYPLSETDKNRLALIEKHLKKFKAIHAKSSILELVSIDLSLPAKSTIQRAHLADSAVKALESWESKLSASGHKQFTPSALGSALELLSSNMSEEAFLANFPVYFQIAVLHENPRYSKRLVDFCSQTLLAHRHIPLTEQESNIPLLCNVLYRIAHNNSKAQKQFSKPEIKLTEVVSQVSHYPVPALQVYQAKDVYQEILATPEAILASQRPERIPLAVAELQDSSLLEQANIKKCLSELKYEDNQTLNNLVINFRQLYESGSIAISELTSEEEAGKILFELELKQKELASRIIGESSLAAFIQEIIGTEPLLIKKAENSWCAALELANQGPEDLALAQKWQLEKLAKSRPSLTRADLMAIYCRADRAFTIEKTGLNAGDAEKLQNLIHVALVEGIQAKLVKNIKENWTKAVATGDSNYAVKVLDALARESIPGLDKPSIVIIQHEEDILLRTRQVSALKALLERPNDGLGFKERIEKIIPGGGKSKVILPILAEEKAQGDNLVIIEVPPALLATNHVDFNRTSQRLFGKRAYRFEFNRDSDSSAARLEQLYHQFTEIMTTRSYLVTTGEAMQSLELKYIELLRSKERGEEWKQQVYWADKLTRLVRNYGDCIIDEVHQGLWLKKKLNYTSGEPKPLNPTLIKNAIAIFNLIDIEEIKNAPQLPDDYNWGPFKIKLAKKLIETNGPLHQFTDSAVLRYGSQTPQELIAYLTGTATKMPEAVINASPEEKETLAFFKRQVSELLSETLHRKLNVNYGPSKRENLSPTEYTLAIPYISNTVPNEQSRFGNELEAINLTMQMMLIKGISEELFKERILEWQALARQELFQNPIFTHLDQTPTARGFALLEKEQGHGLTLSQVNVDDPRQMHQLFERHRHNPSLIFPILQERSLKQIHHDGTIIPSDAFNHVDIYRSVQGVSGTPSNYTTFHQRLSYDPKTSLGSDDYIVEQLRSKKTRVSSLDYQTVAHFVDKVITNSPDRSRTRAIIDINATFTGVDNLDAAKAIASFIKKNQNYFSKPIKQVLYFNDEQVLCALNINDPENPIILGTSDEKEINRRLRSTPEERFTYYDQVHTLGADITQFEQAHAIVLVDEKVPFQAFIQGDMRMRGICLAQTLEFITPTRLNLTLDELVPCLKENDKKTLWLDNLFATKGQMANLLRRTALSFIQDIPSEDAESKAELESKFESFFVDTPSLDLFALYGAINKEQALKDILGNHKNQLLGLWDECCKKANCPVDSKKLNLILEEVIKTAIPYCLPTYTCAEETHGKEVQVQKEVQKQAHVERIALNECFNAKLQEEKTLPWMHTIFQGNLRHRTMGLNRFCNTDPVFSGNLHASLNYAKTYIGQTEHANVFMKPVFLVWYHLEGQELHATLITPQEEEELARIIPLYKNSWIATTQDTVVNGKRPETMLDNEQYLSLREQVRFFNGEFASLLNQEQPLSWLQENASEKINFFENHLQVYRPGCDLELRQLKTALTQGNIEGFIYISQHPFEDLTEVNWKKLFPKTIAAQAAVYQKVAQAFMYLNQNALKEKIAIGTIQQQFNLPLNSLGFIEDHLNHLATINQLLQRIKKNPTKPFLTDLSSEEISCLEKCLGMPLPSFCEKQNINLSETNNASNLQVAGIEALRLMSSYPALQGNEAIMSCFKAIVKTISPQILCALLKATSPSPVLLADVLHNPACDHSVIKTILELPFPLDQSKLATVASKCQNKDLAQKLLERKKINTDILLILIKHRFLDETQLLLVLNHAKEQTVLSFVYNHVNAGTATRRAIYQHPALTGELVQFFLKQTNLYDEELLLILQHPTAIDETILETIATASTNDAVLLAVLSHPSTNYEVIKKILDNSHFSPAVALGILAHSEKLKLKPILLQNFTEKVFAQYNLQSSEGKEWENCLISLFEKYEKTDTSSTSLIQAIITQNAKSLRPRLSIHILRIFGPSMLQIIPLKQLIYVADEGTLRILVDMDKTGVLEESVLLLLAEKCQNHSQELIEAFLLRPDLTDKVLQQIYRHPEAKNAVHKKIFTHKALSSEFVETLLAQNELDDDAVLLILDHPTAIQEKTLALIAQGNFGKLVLNKVLSHSNTTDAVKSAIIDNPHFLPDMSQLIRSESTVFVNHELLTKLIGKAFERCQSDHLHKHVWENELVFIFEKYSPFRETRQEAEIIDLIKQHREIVSPKLGINILRQFGSCIVPHLPFTQMINAADNEELKILVDSNHTGPLPEELLVSLAQKCQVRTNTFQTFIERGDLTEPVLQTVLGHADLTANQLLIILAKAQEAPTLELVFEHPHTTIEVRKALFRHPALSLELIIAAFTTEIAKEEVTQIFQHPTAITVDALKNIAGIAFDPHIQLEIVSHNEATNEVMGLVIKNEQFSSEVAQKIINRTTVEDDHELLQQLARQLFTQTRTIPSPKEQETCLVELLKKYSEANIKLTLTDMERIIREQPVTPQLGLHILRLFGKALLDHLPLEEMIPNAQPEDLMMLLEAQNADRFPKEFLDLLVDACTTPELINSLLERNDLTVNNLKTIFDKVPSYESMKLILTHKKLSEETRNQWFEDLEGHYLALQRDARSKLEKLEAALERLKLKAYTHALRAIDDQDYVAAANTALDLHQVLRNEYASYCKTKNGHGFQTTCEEAIDKASNVLGEHRGNKQAFLDIINVVLAILTVYKLTQIGSGNWRFFKAKTESMEIATAVNDSIKDTILNTL</sequence>
<name>A0A0W0X2R5_9GAMM</name>
<evidence type="ECO:0000313" key="3">
    <source>
        <dbReference type="Proteomes" id="UP000054725"/>
    </source>
</evidence>
<dbReference type="RefSeq" id="WP_083503754.1">
    <property type="nucleotide sequence ID" value="NZ_CAAAIF010000005.1"/>
</dbReference>
<dbReference type="InterPro" id="IPR022099">
    <property type="entry name" value="DUF3638"/>
</dbReference>
<comment type="caution">
    <text evidence="2">The sequence shown here is derived from an EMBL/GenBank/DDBJ whole genome shotgun (WGS) entry which is preliminary data.</text>
</comment>
<dbReference type="PATRIC" id="fig|45070.6.peg.383"/>
<reference evidence="2 3" key="1">
    <citation type="submission" date="2015-11" db="EMBL/GenBank/DDBJ databases">
        <title>Genomic analysis of 38 Legionella species identifies large and diverse effector repertoires.</title>
        <authorList>
            <person name="Burstein D."/>
            <person name="Amaro F."/>
            <person name="Zusman T."/>
            <person name="Lifshitz Z."/>
            <person name="Cohen O."/>
            <person name="Gilbert J.A."/>
            <person name="Pupko T."/>
            <person name="Shuman H.A."/>
            <person name="Segal G."/>
        </authorList>
    </citation>
    <scope>NUCLEOTIDE SEQUENCE [LARGE SCALE GENOMIC DNA]</scope>
    <source>
        <strain evidence="2 3">ATCC 49506</strain>
    </source>
</reference>
<dbReference type="Pfam" id="PF12340">
    <property type="entry name" value="DUF3638"/>
    <property type="match status" value="1"/>
</dbReference>
<protein>
    <recommendedName>
        <fullName evidence="1">DUF3638 domain-containing protein</fullName>
    </recommendedName>
</protein>
<dbReference type="EMBL" id="LNYO01000004">
    <property type="protein sequence ID" value="KTD38869.1"/>
    <property type="molecule type" value="Genomic_DNA"/>
</dbReference>
<feature type="domain" description="DUF3638" evidence="1">
    <location>
        <begin position="1912"/>
        <end position="2114"/>
    </location>
</feature>
<dbReference type="STRING" id="45070.Lnau_0363"/>
<proteinExistence type="predicted"/>
<organism evidence="2 3">
    <name type="scientific">Legionella nautarum</name>
    <dbReference type="NCBI Taxonomy" id="45070"/>
    <lineage>
        <taxon>Bacteria</taxon>
        <taxon>Pseudomonadati</taxon>
        <taxon>Pseudomonadota</taxon>
        <taxon>Gammaproteobacteria</taxon>
        <taxon>Legionellales</taxon>
        <taxon>Legionellaceae</taxon>
        <taxon>Legionella</taxon>
    </lineage>
</organism>
<dbReference type="Proteomes" id="UP000054725">
    <property type="component" value="Unassembled WGS sequence"/>
</dbReference>
<evidence type="ECO:0000259" key="1">
    <source>
        <dbReference type="Pfam" id="PF12340"/>
    </source>
</evidence>
<accession>A0A0W0X2R5</accession>
<evidence type="ECO:0000313" key="2">
    <source>
        <dbReference type="EMBL" id="KTD38869.1"/>
    </source>
</evidence>
<gene>
    <name evidence="2" type="ORF">Lnau_0363</name>
</gene>